<feature type="transmembrane region" description="Helical" evidence="6">
    <location>
        <begin position="187"/>
        <end position="206"/>
    </location>
</feature>
<organism evidence="9 10">
    <name type="scientific">Photobacterium leiognathi</name>
    <dbReference type="NCBI Taxonomy" id="553611"/>
    <lineage>
        <taxon>Bacteria</taxon>
        <taxon>Pseudomonadati</taxon>
        <taxon>Pseudomonadota</taxon>
        <taxon>Gammaproteobacteria</taxon>
        <taxon>Vibrionales</taxon>
        <taxon>Vibrionaceae</taxon>
        <taxon>Photobacterium</taxon>
    </lineage>
</organism>
<comment type="subcellular location">
    <subcellularLocation>
        <location evidence="1">Membrane</location>
        <topology evidence="1">Multi-pass membrane protein</topology>
    </subcellularLocation>
</comment>
<name>A0A0D8MN31_PHOLE</name>
<dbReference type="SUPFAM" id="SSF161111">
    <property type="entry name" value="Cation efflux protein transmembrane domain-like"/>
    <property type="match status" value="1"/>
</dbReference>
<dbReference type="GO" id="GO:0015341">
    <property type="term" value="F:zinc efflux antiporter activity"/>
    <property type="evidence" value="ECO:0007669"/>
    <property type="project" value="TreeGrafter"/>
</dbReference>
<dbReference type="GO" id="GO:0006882">
    <property type="term" value="P:intracellular zinc ion homeostasis"/>
    <property type="evidence" value="ECO:0007669"/>
    <property type="project" value="TreeGrafter"/>
</dbReference>
<feature type="transmembrane region" description="Helical" evidence="6">
    <location>
        <begin position="113"/>
        <end position="134"/>
    </location>
</feature>
<keyword evidence="5 6" id="KW-0472">Membrane</keyword>
<evidence type="ECO:0000256" key="2">
    <source>
        <dbReference type="ARBA" id="ARBA00022448"/>
    </source>
</evidence>
<dbReference type="GO" id="GO:0015086">
    <property type="term" value="F:cadmium ion transmembrane transporter activity"/>
    <property type="evidence" value="ECO:0007669"/>
    <property type="project" value="TreeGrafter"/>
</dbReference>
<protein>
    <submittedName>
        <fullName evidence="9">Cation transporter</fullName>
    </submittedName>
</protein>
<evidence type="ECO:0000256" key="3">
    <source>
        <dbReference type="ARBA" id="ARBA00022692"/>
    </source>
</evidence>
<evidence type="ECO:0000313" key="10">
    <source>
        <dbReference type="Proteomes" id="UP000240410"/>
    </source>
</evidence>
<evidence type="ECO:0000256" key="6">
    <source>
        <dbReference type="SAM" id="Phobius"/>
    </source>
</evidence>
<proteinExistence type="predicted"/>
<dbReference type="EMBL" id="PYOI01000018">
    <property type="protein sequence ID" value="PSV80932.1"/>
    <property type="molecule type" value="Genomic_DNA"/>
</dbReference>
<dbReference type="GeneID" id="99741870"/>
<dbReference type="PANTHER" id="PTHR43840">
    <property type="entry name" value="MITOCHONDRIAL METAL TRANSPORTER 1-RELATED"/>
    <property type="match status" value="1"/>
</dbReference>
<dbReference type="InterPro" id="IPR058533">
    <property type="entry name" value="Cation_efflux_TM"/>
</dbReference>
<feature type="transmembrane region" description="Helical" evidence="6">
    <location>
        <begin position="154"/>
        <end position="175"/>
    </location>
</feature>
<gene>
    <name evidence="9" type="ORF">CTM89_03080</name>
    <name evidence="8" type="ORF">CTM94_12780</name>
</gene>
<feature type="transmembrane region" description="Helical" evidence="6">
    <location>
        <begin position="43"/>
        <end position="62"/>
    </location>
</feature>
<evidence type="ECO:0000256" key="5">
    <source>
        <dbReference type="ARBA" id="ARBA00023136"/>
    </source>
</evidence>
<dbReference type="EMBL" id="PYOJ01000003">
    <property type="protein sequence ID" value="PSV92649.1"/>
    <property type="molecule type" value="Genomic_DNA"/>
</dbReference>
<keyword evidence="2" id="KW-0813">Transport</keyword>
<evidence type="ECO:0000313" key="9">
    <source>
        <dbReference type="EMBL" id="PSV92649.1"/>
    </source>
</evidence>
<evidence type="ECO:0000256" key="1">
    <source>
        <dbReference type="ARBA" id="ARBA00004141"/>
    </source>
</evidence>
<dbReference type="AlphaFoldDB" id="A0A0D8MN31"/>
<evidence type="ECO:0000313" key="11">
    <source>
        <dbReference type="Proteomes" id="UP000241566"/>
    </source>
</evidence>
<dbReference type="GO" id="GO:0015093">
    <property type="term" value="F:ferrous iron transmembrane transporter activity"/>
    <property type="evidence" value="ECO:0007669"/>
    <property type="project" value="TreeGrafter"/>
</dbReference>
<keyword evidence="11" id="KW-1185">Reference proteome</keyword>
<sequence>MSSKIQQERGLLLLSTVSSFSFAVIGIVLGSIVGSLVIVFDGAYSLVSLALTMLSLGAAHYINKPEVDKNTPQFAMIEPSVIAIKGSVIAVMCLWSFYSAVEAILAGGRDINAGVALAFGMVSVVGCYATYRYIKLKSQNIDSALAQAEAKQWVMDTVISVAVLAGFFIAKLLMMTKYADYATYADPVMVVLASVYFIIVPVKMVWHSVHELLDIRHHHGHQLAHAMK</sequence>
<dbReference type="InterPro" id="IPR050291">
    <property type="entry name" value="CDF_Transporter"/>
</dbReference>
<dbReference type="Proteomes" id="UP000241566">
    <property type="component" value="Unassembled WGS sequence"/>
</dbReference>
<dbReference type="Proteomes" id="UP000240410">
    <property type="component" value="Unassembled WGS sequence"/>
</dbReference>
<keyword evidence="4 6" id="KW-1133">Transmembrane helix</keyword>
<accession>A0A0D8MN31</accession>
<evidence type="ECO:0000259" key="7">
    <source>
        <dbReference type="Pfam" id="PF01545"/>
    </source>
</evidence>
<dbReference type="PANTHER" id="PTHR43840:SF15">
    <property type="entry name" value="MITOCHONDRIAL METAL TRANSPORTER 1-RELATED"/>
    <property type="match status" value="1"/>
</dbReference>
<dbReference type="GO" id="GO:0005886">
    <property type="term" value="C:plasma membrane"/>
    <property type="evidence" value="ECO:0007669"/>
    <property type="project" value="TreeGrafter"/>
</dbReference>
<feature type="transmembrane region" description="Helical" evidence="6">
    <location>
        <begin position="82"/>
        <end position="101"/>
    </location>
</feature>
<dbReference type="RefSeq" id="WP_008987395.1">
    <property type="nucleotide sequence ID" value="NZ_CP131601.1"/>
</dbReference>
<keyword evidence="3 6" id="KW-0812">Transmembrane</keyword>
<dbReference type="InterPro" id="IPR027469">
    <property type="entry name" value="Cation_efflux_TMD_sf"/>
</dbReference>
<feature type="domain" description="Cation efflux protein transmembrane" evidence="7">
    <location>
        <begin position="12"/>
        <end position="213"/>
    </location>
</feature>
<dbReference type="Pfam" id="PF01545">
    <property type="entry name" value="Cation_efflux"/>
    <property type="match status" value="1"/>
</dbReference>
<dbReference type="OrthoDB" id="268546at2"/>
<dbReference type="Gene3D" id="1.20.1510.10">
    <property type="entry name" value="Cation efflux protein transmembrane domain"/>
    <property type="match status" value="1"/>
</dbReference>
<evidence type="ECO:0000313" key="8">
    <source>
        <dbReference type="EMBL" id="PSV80932.1"/>
    </source>
</evidence>
<reference evidence="9 10" key="1">
    <citation type="submission" date="2018-03" db="EMBL/GenBank/DDBJ databases">
        <title>Whole genome sequencing of Histamine producing bacteria.</title>
        <authorList>
            <person name="Butler K."/>
        </authorList>
    </citation>
    <scope>NUCLEOTIDE SEQUENCE [LARGE SCALE GENOMIC DNA]</scope>
    <source>
        <strain evidence="8 11">ATCC 25521</strain>
        <strain evidence="9 10">ATCC 33979</strain>
    </source>
</reference>
<comment type="caution">
    <text evidence="9">The sequence shown here is derived from an EMBL/GenBank/DDBJ whole genome shotgun (WGS) entry which is preliminary data.</text>
</comment>
<feature type="transmembrane region" description="Helical" evidence="6">
    <location>
        <begin position="12"/>
        <end position="37"/>
    </location>
</feature>
<evidence type="ECO:0000256" key="4">
    <source>
        <dbReference type="ARBA" id="ARBA00022989"/>
    </source>
</evidence>